<dbReference type="AlphaFoldDB" id="A0AAD9X093"/>
<proteinExistence type="predicted"/>
<reference evidence="1" key="1">
    <citation type="journal article" date="2023" name="Plant J.">
        <title>Genome sequences and population genomics provide insights into the demographic history, inbreeding, and mutation load of two 'living fossil' tree species of Dipteronia.</title>
        <authorList>
            <person name="Feng Y."/>
            <person name="Comes H.P."/>
            <person name="Chen J."/>
            <person name="Zhu S."/>
            <person name="Lu R."/>
            <person name="Zhang X."/>
            <person name="Li P."/>
            <person name="Qiu J."/>
            <person name="Olsen K.M."/>
            <person name="Qiu Y."/>
        </authorList>
    </citation>
    <scope>NUCLEOTIDE SEQUENCE</scope>
    <source>
        <strain evidence="1">KIB01</strain>
    </source>
</reference>
<evidence type="ECO:0000313" key="2">
    <source>
        <dbReference type="Proteomes" id="UP001280121"/>
    </source>
</evidence>
<dbReference type="EMBL" id="JANJYI010000005">
    <property type="protein sequence ID" value="KAK2648720.1"/>
    <property type="molecule type" value="Genomic_DNA"/>
</dbReference>
<gene>
    <name evidence="1" type="ORF">Ddye_016209</name>
</gene>
<accession>A0AAD9X093</accession>
<dbReference type="PANTHER" id="PTHR48449:SF1">
    <property type="entry name" value="DUF1985 DOMAIN-CONTAINING PROTEIN"/>
    <property type="match status" value="1"/>
</dbReference>
<name>A0AAD9X093_9ROSI</name>
<keyword evidence="2" id="KW-1185">Reference proteome</keyword>
<protein>
    <submittedName>
        <fullName evidence="1">Uncharacterized protein</fullName>
    </submittedName>
</protein>
<organism evidence="1 2">
    <name type="scientific">Dipteronia dyeriana</name>
    <dbReference type="NCBI Taxonomy" id="168575"/>
    <lineage>
        <taxon>Eukaryota</taxon>
        <taxon>Viridiplantae</taxon>
        <taxon>Streptophyta</taxon>
        <taxon>Embryophyta</taxon>
        <taxon>Tracheophyta</taxon>
        <taxon>Spermatophyta</taxon>
        <taxon>Magnoliopsida</taxon>
        <taxon>eudicotyledons</taxon>
        <taxon>Gunneridae</taxon>
        <taxon>Pentapetalae</taxon>
        <taxon>rosids</taxon>
        <taxon>malvids</taxon>
        <taxon>Sapindales</taxon>
        <taxon>Sapindaceae</taxon>
        <taxon>Hippocastanoideae</taxon>
        <taxon>Acereae</taxon>
        <taxon>Dipteronia</taxon>
    </lineage>
</organism>
<dbReference type="Proteomes" id="UP001280121">
    <property type="component" value="Unassembled WGS sequence"/>
</dbReference>
<sequence>MLTKSPGVHNYVVVKFKITNRLRESLKTPEEEWYEGKVTRHDHFDAHGQIDDAINRVLTEWAEEDRHRLRASCFGHLLTMQQPVKFSGGIVHQLLLRDVHHNGPSDEMWFMIGTHEVRFSKVEFGLITGLWFDVLPDTSRYVSFDNGLYHRYFGGKDEISSLELRDVLRRGDPLAWDPVRDSGGYRYVSLNSEVGDRLERRIQAFEGLVLALRDDLRSSDEEQNKQHHQLKDLVQALWGSTS</sequence>
<comment type="caution">
    <text evidence="1">The sequence shown here is derived from an EMBL/GenBank/DDBJ whole genome shotgun (WGS) entry which is preliminary data.</text>
</comment>
<dbReference type="PANTHER" id="PTHR48449">
    <property type="entry name" value="DUF1985 DOMAIN-CONTAINING PROTEIN"/>
    <property type="match status" value="1"/>
</dbReference>
<evidence type="ECO:0000313" key="1">
    <source>
        <dbReference type="EMBL" id="KAK2648720.1"/>
    </source>
</evidence>